<dbReference type="NCBIfam" id="TIGR00507">
    <property type="entry name" value="aroE"/>
    <property type="match status" value="1"/>
</dbReference>
<comment type="similarity">
    <text evidence="8">Belongs to the shikimate dehydrogenase family.</text>
</comment>
<dbReference type="Pfam" id="PF18317">
    <property type="entry name" value="SDH_C"/>
    <property type="match status" value="1"/>
</dbReference>
<dbReference type="GO" id="GO:0005829">
    <property type="term" value="C:cytosol"/>
    <property type="evidence" value="ECO:0007669"/>
    <property type="project" value="TreeGrafter"/>
</dbReference>
<evidence type="ECO:0000256" key="8">
    <source>
        <dbReference type="HAMAP-Rule" id="MF_00222"/>
    </source>
</evidence>
<evidence type="ECO:0000256" key="6">
    <source>
        <dbReference type="ARBA" id="ARBA00023141"/>
    </source>
</evidence>
<evidence type="ECO:0000256" key="7">
    <source>
        <dbReference type="ARBA" id="ARBA00049442"/>
    </source>
</evidence>
<evidence type="ECO:0000313" key="13">
    <source>
        <dbReference type="Proteomes" id="UP000250079"/>
    </source>
</evidence>
<dbReference type="PANTHER" id="PTHR21089">
    <property type="entry name" value="SHIKIMATE DEHYDROGENASE"/>
    <property type="match status" value="1"/>
</dbReference>
<comment type="subunit">
    <text evidence="8">Homodimer.</text>
</comment>
<sequence length="274" mass="29703">MINRYTVIGQPIAHSLSPVVHQLFGELTQRKIHYTRTEASPETFADTVIDWQKSGARGCNVTAPFKELAVEVSDRLSPNALRAGSVNTIHMHRDGSRVGHNTDGLGLVADIQSNLRRPLEGQRILLLGAGGAARGVMAPLLATKPALLHVANRTASKAELLSSLFEDLGAVSGSGFEELEGWDKFDIVINATTVSMNGGLPPLPEDIISHQSLAYDMTYSTRDTLFMGWCKARGASASNGLGMLVEQAAEAFLIWEGVRPKTRMAFPRLRELIS</sequence>
<dbReference type="RefSeq" id="WP_088916873.1">
    <property type="nucleotide sequence ID" value="NZ_CP018632.1"/>
</dbReference>
<dbReference type="InterPro" id="IPR022893">
    <property type="entry name" value="Shikimate_DH_fam"/>
</dbReference>
<dbReference type="Gene3D" id="3.40.50.720">
    <property type="entry name" value="NAD(P)-binding Rossmann-like Domain"/>
    <property type="match status" value="1"/>
</dbReference>
<evidence type="ECO:0000259" key="11">
    <source>
        <dbReference type="Pfam" id="PF18317"/>
    </source>
</evidence>
<dbReference type="PANTHER" id="PTHR21089:SF1">
    <property type="entry name" value="BIFUNCTIONAL 3-DEHYDROQUINATE DEHYDRATASE_SHIKIMATE DEHYDROGENASE, CHLOROPLASTIC"/>
    <property type="match status" value="1"/>
</dbReference>
<dbReference type="InterPro" id="IPR046346">
    <property type="entry name" value="Aminoacid_DH-like_N_sf"/>
</dbReference>
<reference evidence="12 13" key="1">
    <citation type="submission" date="2016-12" db="EMBL/GenBank/DDBJ databases">
        <authorList>
            <person name="Song W.-J."/>
            <person name="Kurnit D.M."/>
        </authorList>
    </citation>
    <scope>NUCLEOTIDE SEQUENCE [LARGE SCALE GENOMIC DNA]</scope>
    <source>
        <strain evidence="12 13">IMCC3135</strain>
    </source>
</reference>
<evidence type="ECO:0000256" key="1">
    <source>
        <dbReference type="ARBA" id="ARBA00004871"/>
    </source>
</evidence>
<dbReference type="InterPro" id="IPR041121">
    <property type="entry name" value="SDH_C"/>
</dbReference>
<feature type="binding site" evidence="8">
    <location>
        <position position="62"/>
    </location>
    <ligand>
        <name>shikimate</name>
        <dbReference type="ChEBI" id="CHEBI:36208"/>
    </ligand>
</feature>
<accession>A0A2Z2NW98</accession>
<dbReference type="AlphaFoldDB" id="A0A2Z2NW98"/>
<comment type="caution">
    <text evidence="8">Lacks conserved residue(s) required for the propagation of feature annotation.</text>
</comment>
<evidence type="ECO:0000256" key="5">
    <source>
        <dbReference type="ARBA" id="ARBA00023002"/>
    </source>
</evidence>
<dbReference type="EMBL" id="CP018632">
    <property type="protein sequence ID" value="ASJ71434.1"/>
    <property type="molecule type" value="Genomic_DNA"/>
</dbReference>
<feature type="binding site" evidence="8">
    <location>
        <begin position="152"/>
        <end position="157"/>
    </location>
    <ligand>
        <name>NADP(+)</name>
        <dbReference type="ChEBI" id="CHEBI:58349"/>
    </ligand>
</feature>
<feature type="domain" description="SDH C-terminal" evidence="11">
    <location>
        <begin position="240"/>
        <end position="261"/>
    </location>
</feature>
<keyword evidence="4 8" id="KW-0521">NADP</keyword>
<dbReference type="InterPro" id="IPR006151">
    <property type="entry name" value="Shikm_DH/Glu-tRNA_Rdtase"/>
</dbReference>
<feature type="binding site" evidence="8">
    <location>
        <begin position="128"/>
        <end position="132"/>
    </location>
    <ligand>
        <name>NADP(+)</name>
        <dbReference type="ChEBI" id="CHEBI:58349"/>
    </ligand>
</feature>
<feature type="binding site" evidence="8">
    <location>
        <position position="219"/>
    </location>
    <ligand>
        <name>shikimate</name>
        <dbReference type="ChEBI" id="CHEBI:36208"/>
    </ligand>
</feature>
<evidence type="ECO:0000256" key="2">
    <source>
        <dbReference type="ARBA" id="ARBA00012962"/>
    </source>
</evidence>
<dbReference type="InterPro" id="IPR011342">
    <property type="entry name" value="Shikimate_DH"/>
</dbReference>
<evidence type="ECO:0000256" key="3">
    <source>
        <dbReference type="ARBA" id="ARBA00022605"/>
    </source>
</evidence>
<dbReference type="OrthoDB" id="9776868at2"/>
<dbReference type="GO" id="GO:0009073">
    <property type="term" value="P:aromatic amino acid family biosynthetic process"/>
    <property type="evidence" value="ECO:0007669"/>
    <property type="project" value="UniProtKB-KW"/>
</dbReference>
<feature type="binding site" evidence="8">
    <location>
        <position position="247"/>
    </location>
    <ligand>
        <name>shikimate</name>
        <dbReference type="ChEBI" id="CHEBI:36208"/>
    </ligand>
</feature>
<feature type="domain" description="Shikimate dehydrogenase substrate binding N-terminal" evidence="10">
    <location>
        <begin position="7"/>
        <end position="89"/>
    </location>
</feature>
<dbReference type="UniPathway" id="UPA00053">
    <property type="reaction ID" value="UER00087"/>
</dbReference>
<proteinExistence type="inferred from homology"/>
<feature type="active site" description="Proton acceptor" evidence="8">
    <location>
        <position position="66"/>
    </location>
</feature>
<dbReference type="SUPFAM" id="SSF53223">
    <property type="entry name" value="Aminoacid dehydrogenase-like, N-terminal domain"/>
    <property type="match status" value="1"/>
</dbReference>
<dbReference type="Pfam" id="PF01488">
    <property type="entry name" value="Shikimate_DH"/>
    <property type="match status" value="1"/>
</dbReference>
<keyword evidence="5 8" id="KW-0560">Oxidoreductase</keyword>
<keyword evidence="13" id="KW-1185">Reference proteome</keyword>
<protein>
    <recommendedName>
        <fullName evidence="2 8">Shikimate dehydrogenase (NADP(+))</fullName>
        <shortName evidence="8">SDH</shortName>
        <ecNumber evidence="2 8">1.1.1.25</ecNumber>
    </recommendedName>
</protein>
<dbReference type="KEGG" id="gai:IMCC3135_06635"/>
<comment type="catalytic activity">
    <reaction evidence="7 8">
        <text>shikimate + NADP(+) = 3-dehydroshikimate + NADPH + H(+)</text>
        <dbReference type="Rhea" id="RHEA:17737"/>
        <dbReference type="ChEBI" id="CHEBI:15378"/>
        <dbReference type="ChEBI" id="CHEBI:16630"/>
        <dbReference type="ChEBI" id="CHEBI:36208"/>
        <dbReference type="ChEBI" id="CHEBI:57783"/>
        <dbReference type="ChEBI" id="CHEBI:58349"/>
        <dbReference type="EC" id="1.1.1.25"/>
    </reaction>
</comment>
<dbReference type="Pfam" id="PF08501">
    <property type="entry name" value="Shikimate_dh_N"/>
    <property type="match status" value="1"/>
</dbReference>
<dbReference type="GO" id="GO:0008652">
    <property type="term" value="P:amino acid biosynthetic process"/>
    <property type="evidence" value="ECO:0007669"/>
    <property type="project" value="UniProtKB-KW"/>
</dbReference>
<feature type="binding site" evidence="8">
    <location>
        <position position="103"/>
    </location>
    <ligand>
        <name>shikimate</name>
        <dbReference type="ChEBI" id="CHEBI:36208"/>
    </ligand>
</feature>
<feature type="binding site" evidence="8">
    <location>
        <position position="87"/>
    </location>
    <ligand>
        <name>shikimate</name>
        <dbReference type="ChEBI" id="CHEBI:36208"/>
    </ligand>
</feature>
<dbReference type="NCBIfam" id="NF001310">
    <property type="entry name" value="PRK00258.1-2"/>
    <property type="match status" value="1"/>
</dbReference>
<dbReference type="Proteomes" id="UP000250079">
    <property type="component" value="Chromosome"/>
</dbReference>
<dbReference type="Gene3D" id="3.40.50.10860">
    <property type="entry name" value="Leucine Dehydrogenase, chain A, domain 1"/>
    <property type="match status" value="1"/>
</dbReference>
<comment type="pathway">
    <text evidence="1 8">Metabolic intermediate biosynthesis; chorismate biosynthesis; chorismate from D-erythrose 4-phosphate and phosphoenolpyruvate: step 4/7.</text>
</comment>
<dbReference type="HAMAP" id="MF_00222">
    <property type="entry name" value="Shikimate_DH_AroE"/>
    <property type="match status" value="1"/>
</dbReference>
<keyword evidence="3 8" id="KW-0028">Amino-acid biosynthesis</keyword>
<dbReference type="InterPro" id="IPR013708">
    <property type="entry name" value="Shikimate_DH-bd_N"/>
</dbReference>
<evidence type="ECO:0000259" key="9">
    <source>
        <dbReference type="Pfam" id="PF01488"/>
    </source>
</evidence>
<dbReference type="GO" id="GO:0019632">
    <property type="term" value="P:shikimate metabolic process"/>
    <property type="evidence" value="ECO:0007669"/>
    <property type="project" value="InterPro"/>
</dbReference>
<feature type="binding site" evidence="8">
    <location>
        <position position="240"/>
    </location>
    <ligand>
        <name>NADP(+)</name>
        <dbReference type="ChEBI" id="CHEBI:58349"/>
    </ligand>
</feature>
<name>A0A2Z2NW98_9GAMM</name>
<feature type="binding site" evidence="8">
    <location>
        <position position="217"/>
    </location>
    <ligand>
        <name>NADP(+)</name>
        <dbReference type="ChEBI" id="CHEBI:58349"/>
    </ligand>
</feature>
<evidence type="ECO:0000256" key="4">
    <source>
        <dbReference type="ARBA" id="ARBA00022857"/>
    </source>
</evidence>
<feature type="domain" description="Quinate/shikimate 5-dehydrogenase/glutamyl-tRNA reductase" evidence="9">
    <location>
        <begin position="118"/>
        <end position="193"/>
    </location>
</feature>
<dbReference type="GO" id="GO:0004764">
    <property type="term" value="F:shikimate 3-dehydrogenase (NADP+) activity"/>
    <property type="evidence" value="ECO:0007669"/>
    <property type="project" value="UniProtKB-UniRule"/>
</dbReference>
<organism evidence="12 13">
    <name type="scientific">Granulosicoccus antarcticus IMCC3135</name>
    <dbReference type="NCBI Taxonomy" id="1192854"/>
    <lineage>
        <taxon>Bacteria</taxon>
        <taxon>Pseudomonadati</taxon>
        <taxon>Pseudomonadota</taxon>
        <taxon>Gammaproteobacteria</taxon>
        <taxon>Chromatiales</taxon>
        <taxon>Granulosicoccaceae</taxon>
        <taxon>Granulosicoccus</taxon>
    </lineage>
</organism>
<evidence type="ECO:0000259" key="10">
    <source>
        <dbReference type="Pfam" id="PF08501"/>
    </source>
</evidence>
<comment type="function">
    <text evidence="8">Involved in the biosynthesis of the chorismate, which leads to the biosynthesis of aromatic amino acids. Catalyzes the reversible NADPH linked reduction of 3-dehydroshikimate (DHSA) to yield shikimate (SA).</text>
</comment>
<dbReference type="CDD" id="cd01065">
    <property type="entry name" value="NAD_bind_Shikimate_DH"/>
    <property type="match status" value="1"/>
</dbReference>
<dbReference type="SUPFAM" id="SSF51735">
    <property type="entry name" value="NAD(P)-binding Rossmann-fold domains"/>
    <property type="match status" value="1"/>
</dbReference>
<dbReference type="InterPro" id="IPR036291">
    <property type="entry name" value="NAD(P)-bd_dom_sf"/>
</dbReference>
<dbReference type="GO" id="GO:0009423">
    <property type="term" value="P:chorismate biosynthetic process"/>
    <property type="evidence" value="ECO:0007669"/>
    <property type="project" value="UniProtKB-UniRule"/>
</dbReference>
<keyword evidence="6 8" id="KW-0057">Aromatic amino acid biosynthesis</keyword>
<feature type="binding site" evidence="8">
    <location>
        <begin position="15"/>
        <end position="17"/>
    </location>
    <ligand>
        <name>shikimate</name>
        <dbReference type="ChEBI" id="CHEBI:36208"/>
    </ligand>
</feature>
<evidence type="ECO:0000313" key="12">
    <source>
        <dbReference type="EMBL" id="ASJ71434.1"/>
    </source>
</evidence>
<dbReference type="GO" id="GO:0050661">
    <property type="term" value="F:NADP binding"/>
    <property type="evidence" value="ECO:0007669"/>
    <property type="project" value="InterPro"/>
</dbReference>
<dbReference type="EC" id="1.1.1.25" evidence="2 8"/>
<gene>
    <name evidence="8 12" type="primary">aroE</name>
    <name evidence="12" type="ORF">IMCC3135_06635</name>
</gene>